<keyword evidence="2" id="KW-1185">Reference proteome</keyword>
<comment type="caution">
    <text evidence="1">The sequence shown here is derived from an EMBL/GenBank/DDBJ whole genome shotgun (WGS) entry which is preliminary data.</text>
</comment>
<evidence type="ECO:0000313" key="2">
    <source>
        <dbReference type="Proteomes" id="UP001473302"/>
    </source>
</evidence>
<proteinExistence type="predicted"/>
<protein>
    <submittedName>
        <fullName evidence="1">Uncharacterized protein</fullName>
    </submittedName>
</protein>
<dbReference type="Proteomes" id="UP001473302">
    <property type="component" value="Unassembled WGS sequence"/>
</dbReference>
<gene>
    <name evidence="1" type="ORF">MFLAVUS_006439</name>
</gene>
<evidence type="ECO:0000313" key="1">
    <source>
        <dbReference type="EMBL" id="GAA5812975.1"/>
    </source>
</evidence>
<reference evidence="1 2" key="1">
    <citation type="submission" date="2024-04" db="EMBL/GenBank/DDBJ databases">
        <title>genome sequences of Mucor flavus KT1a and Helicostylum pulchrum KT1b strains isolated from the surface of a dry-aged beef.</title>
        <authorList>
            <person name="Toyotome T."/>
            <person name="Hosono M."/>
            <person name="Torimaru M."/>
            <person name="Fukuda K."/>
            <person name="Mikami N."/>
        </authorList>
    </citation>
    <scope>NUCLEOTIDE SEQUENCE [LARGE SCALE GENOMIC DNA]</scope>
    <source>
        <strain evidence="1 2">KT1a</strain>
    </source>
</reference>
<organism evidence="1 2">
    <name type="scientific">Mucor flavus</name>
    <dbReference type="NCBI Taxonomy" id="439312"/>
    <lineage>
        <taxon>Eukaryota</taxon>
        <taxon>Fungi</taxon>
        <taxon>Fungi incertae sedis</taxon>
        <taxon>Mucoromycota</taxon>
        <taxon>Mucoromycotina</taxon>
        <taxon>Mucoromycetes</taxon>
        <taxon>Mucorales</taxon>
        <taxon>Mucorineae</taxon>
        <taxon>Mucoraceae</taxon>
        <taxon>Mucor</taxon>
    </lineage>
</organism>
<name>A0ABP9Z1J0_9FUNG</name>
<sequence>MTEKGKKISATDYFSQNYENFNLEDFFLFMEILYSRAIDSYWNKVKHSQAIEARINADNVEKVAVAIIQEFEAQVIMLNNKRKLQQLLDDEIPLIQTSDSEGSDFSDTGSAGSAKFFETLPKLYKLDYLVGPGIIAKDVPNVHDPLLKSWKLECNTNMSSVFLTKVRVIVKAESEEELSMEEQMVLNFVFYINPDRNKPCYLTHTEWDMVLGELSAAFPTAPTTRILLNQFVDDSITIGESPEDTQLIFKILKDVLSRFGGMDDAKEDSFIHEKNLPFLNPTFPRMDGVSIAGSSTSKKARKRSDSCSQGKVPDFSVSFMRSDSKYEFFMMEAKPPGPLINLV</sequence>
<dbReference type="EMBL" id="BAABUK010000015">
    <property type="protein sequence ID" value="GAA5812975.1"/>
    <property type="molecule type" value="Genomic_DNA"/>
</dbReference>
<accession>A0ABP9Z1J0</accession>